<organism evidence="5 6">
    <name type="scientific">Paracoccus benzoatiresistens</name>
    <dbReference type="NCBI Taxonomy" id="2997341"/>
    <lineage>
        <taxon>Bacteria</taxon>
        <taxon>Pseudomonadati</taxon>
        <taxon>Pseudomonadota</taxon>
        <taxon>Alphaproteobacteria</taxon>
        <taxon>Rhodobacterales</taxon>
        <taxon>Paracoccaceae</taxon>
        <taxon>Paracoccus</taxon>
    </lineage>
</organism>
<protein>
    <submittedName>
        <fullName evidence="5">Sugar kinase</fullName>
    </submittedName>
</protein>
<dbReference type="InterPro" id="IPR002173">
    <property type="entry name" value="Carboh/pur_kinase_PfkB_CS"/>
</dbReference>
<dbReference type="GO" id="GO:0016301">
    <property type="term" value="F:kinase activity"/>
    <property type="evidence" value="ECO:0007669"/>
    <property type="project" value="UniProtKB-KW"/>
</dbReference>
<dbReference type="PROSITE" id="PS00584">
    <property type="entry name" value="PFKB_KINASES_2"/>
    <property type="match status" value="1"/>
</dbReference>
<dbReference type="Proteomes" id="UP001149822">
    <property type="component" value="Unassembled WGS sequence"/>
</dbReference>
<evidence type="ECO:0000256" key="3">
    <source>
        <dbReference type="ARBA" id="ARBA00022777"/>
    </source>
</evidence>
<evidence type="ECO:0000256" key="1">
    <source>
        <dbReference type="ARBA" id="ARBA00010688"/>
    </source>
</evidence>
<dbReference type="InterPro" id="IPR050306">
    <property type="entry name" value="PfkB_Carbo_kinase"/>
</dbReference>
<sequence>MRVLSIGEPLIEFTARADAPSTFDRRAGGDTLNTAIYLARLTAPGTVGYLSCLGDDPHSRWLRSQIEAEGVDTASMAERAGGRPGLSFIATNAAGERSFAYWRDQSPFRDMFQGGANLAALDNADTLFLSAVALAVLRPDGRGALLDALQRRRAQGASIVFDTNYRPALWADAATARQVIAHAAGLATLVLPSLDDMADCFGCADPASAIAVLRGMGQAEIILTTGGDAVLRCAADEDAVQRHDLPPAVAAVDTTGAGDSFNAGLLAARLAGLPNGPAIAAAARLAAIVVTHPGAIIPRAAMPDLDLTKSIS</sequence>
<evidence type="ECO:0000259" key="4">
    <source>
        <dbReference type="Pfam" id="PF00294"/>
    </source>
</evidence>
<evidence type="ECO:0000256" key="2">
    <source>
        <dbReference type="ARBA" id="ARBA00022679"/>
    </source>
</evidence>
<dbReference type="PANTHER" id="PTHR43085:SF15">
    <property type="entry name" value="2-DEHYDRO-3-DEOXYGLUCONOKINASE"/>
    <property type="match status" value="1"/>
</dbReference>
<dbReference type="InterPro" id="IPR029056">
    <property type="entry name" value="Ribokinase-like"/>
</dbReference>
<dbReference type="CDD" id="cd01166">
    <property type="entry name" value="KdgK"/>
    <property type="match status" value="1"/>
</dbReference>
<dbReference type="InterPro" id="IPR011611">
    <property type="entry name" value="PfkB_dom"/>
</dbReference>
<keyword evidence="2" id="KW-0808">Transferase</keyword>
<keyword evidence="3 5" id="KW-0418">Kinase</keyword>
<comment type="similarity">
    <text evidence="1">Belongs to the carbohydrate kinase PfkB family.</text>
</comment>
<evidence type="ECO:0000313" key="5">
    <source>
        <dbReference type="EMBL" id="MCZ0962535.1"/>
    </source>
</evidence>
<feature type="domain" description="Carbohydrate kinase PfkB" evidence="4">
    <location>
        <begin position="3"/>
        <end position="298"/>
    </location>
</feature>
<evidence type="ECO:0000313" key="6">
    <source>
        <dbReference type="Proteomes" id="UP001149822"/>
    </source>
</evidence>
<accession>A0ABT4J5X8</accession>
<dbReference type="RefSeq" id="WP_268942572.1">
    <property type="nucleotide sequence ID" value="NZ_JAPTYD010000018.1"/>
</dbReference>
<dbReference type="EMBL" id="JAPTYD010000018">
    <property type="protein sequence ID" value="MCZ0962535.1"/>
    <property type="molecule type" value="Genomic_DNA"/>
</dbReference>
<gene>
    <name evidence="5" type="ORF">OU682_12990</name>
</gene>
<keyword evidence="6" id="KW-1185">Reference proteome</keyword>
<dbReference type="PANTHER" id="PTHR43085">
    <property type="entry name" value="HEXOKINASE FAMILY MEMBER"/>
    <property type="match status" value="1"/>
</dbReference>
<dbReference type="SUPFAM" id="SSF53613">
    <property type="entry name" value="Ribokinase-like"/>
    <property type="match status" value="1"/>
</dbReference>
<dbReference type="Pfam" id="PF00294">
    <property type="entry name" value="PfkB"/>
    <property type="match status" value="1"/>
</dbReference>
<reference evidence="5" key="1">
    <citation type="submission" date="2022-12" db="EMBL/GenBank/DDBJ databases">
        <title>Paracoccus sp. EF6 isolated from a lake water.</title>
        <authorList>
            <person name="Liu H."/>
        </authorList>
    </citation>
    <scope>NUCLEOTIDE SEQUENCE</scope>
    <source>
        <strain evidence="5">EF6</strain>
    </source>
</reference>
<dbReference type="Gene3D" id="3.40.1190.20">
    <property type="match status" value="1"/>
</dbReference>
<proteinExistence type="inferred from homology"/>
<name>A0ABT4J5X8_9RHOB</name>
<comment type="caution">
    <text evidence="5">The sequence shown here is derived from an EMBL/GenBank/DDBJ whole genome shotgun (WGS) entry which is preliminary data.</text>
</comment>